<dbReference type="Gene3D" id="3.40.50.720">
    <property type="entry name" value="NAD(P)-binding Rossmann-like Domain"/>
    <property type="match status" value="1"/>
</dbReference>
<dbReference type="EMBL" id="BMMV01000018">
    <property type="protein sequence ID" value="GGK12119.1"/>
    <property type="molecule type" value="Genomic_DNA"/>
</dbReference>
<feature type="region of interest" description="Disordered" evidence="1">
    <location>
        <begin position="340"/>
        <end position="367"/>
    </location>
</feature>
<proteinExistence type="predicted"/>
<evidence type="ECO:0000313" key="4">
    <source>
        <dbReference type="Proteomes" id="UP000660265"/>
    </source>
</evidence>
<dbReference type="Proteomes" id="UP000660265">
    <property type="component" value="Unassembled WGS sequence"/>
</dbReference>
<dbReference type="RefSeq" id="WP_189109819.1">
    <property type="nucleotide sequence ID" value="NZ_BMMV01000018.1"/>
</dbReference>
<dbReference type="InterPro" id="IPR036291">
    <property type="entry name" value="NAD(P)-bd_dom_sf"/>
</dbReference>
<comment type="caution">
    <text evidence="3">The sequence shown here is derived from an EMBL/GenBank/DDBJ whole genome shotgun (WGS) entry which is preliminary data.</text>
</comment>
<accession>A0ABQ2EHB7</accession>
<dbReference type="Pfam" id="PF01408">
    <property type="entry name" value="GFO_IDH_MocA"/>
    <property type="match status" value="1"/>
</dbReference>
<evidence type="ECO:0000259" key="2">
    <source>
        <dbReference type="Pfam" id="PF01408"/>
    </source>
</evidence>
<feature type="domain" description="Gfo/Idh/MocA-like oxidoreductase N-terminal" evidence="2">
    <location>
        <begin position="3"/>
        <end position="129"/>
    </location>
</feature>
<keyword evidence="4" id="KW-1185">Reference proteome</keyword>
<reference evidence="4" key="1">
    <citation type="journal article" date="2019" name="Int. J. Syst. Evol. Microbiol.">
        <title>The Global Catalogue of Microorganisms (GCM) 10K type strain sequencing project: providing services to taxonomists for standard genome sequencing and annotation.</title>
        <authorList>
            <consortium name="The Broad Institute Genomics Platform"/>
            <consortium name="The Broad Institute Genome Sequencing Center for Infectious Disease"/>
            <person name="Wu L."/>
            <person name="Ma J."/>
        </authorList>
    </citation>
    <scope>NUCLEOTIDE SEQUENCE [LARGE SCALE GENOMIC DNA]</scope>
    <source>
        <strain evidence="4">CGMCC 4.7275</strain>
    </source>
</reference>
<organism evidence="3 4">
    <name type="scientific">Streptomyces camponoticapitis</name>
    <dbReference type="NCBI Taxonomy" id="1616125"/>
    <lineage>
        <taxon>Bacteria</taxon>
        <taxon>Bacillati</taxon>
        <taxon>Actinomycetota</taxon>
        <taxon>Actinomycetes</taxon>
        <taxon>Kitasatosporales</taxon>
        <taxon>Streptomycetaceae</taxon>
        <taxon>Streptomyces</taxon>
    </lineage>
</organism>
<gene>
    <name evidence="3" type="ORF">GCM10011583_50250</name>
</gene>
<evidence type="ECO:0000256" key="1">
    <source>
        <dbReference type="SAM" id="MobiDB-lite"/>
    </source>
</evidence>
<protein>
    <recommendedName>
        <fullName evidence="2">Gfo/Idh/MocA-like oxidoreductase N-terminal domain-containing protein</fullName>
    </recommendedName>
</protein>
<name>A0ABQ2EHB7_9ACTN</name>
<dbReference type="InterPro" id="IPR000683">
    <property type="entry name" value="Gfo/Idh/MocA-like_OxRdtase_N"/>
</dbReference>
<evidence type="ECO:0000313" key="3">
    <source>
        <dbReference type="EMBL" id="GGK12119.1"/>
    </source>
</evidence>
<sequence>MLNTFIVGGGRAGLGLHWPVLRKLRALPDPSGLWSPDPPVVWDVQDIREQALAEGLVPADSPAHAATLADPETTVVHLCTPPADRFSTLQRLADLGYTRIVVEKPMAVGIAGMEAIDMLARVRGLRLRVVSPWLASSLTRELGALTRYGALGELRSMTFTQFKPRWTRTLRSDNHTTAFDVELPHSLGVALLLAGDARVVDAELTDMRIGDTVIPDMGSARLALRHHNGVTTEIVSDLASPVRERRIGLRFDTGHVVGHYPISDADHHATLTVHDDAVGGTATPRLLFDDALTSYVDQAYRDYRADADRSGGSAGWDDYAIARRVVQLLQDACLLATRRQDRADSPAARPPLTGVSTALGGGAGHDG</sequence>
<dbReference type="Gene3D" id="3.30.360.10">
    <property type="entry name" value="Dihydrodipicolinate Reductase, domain 2"/>
    <property type="match status" value="1"/>
</dbReference>
<dbReference type="SUPFAM" id="SSF51735">
    <property type="entry name" value="NAD(P)-binding Rossmann-fold domains"/>
    <property type="match status" value="1"/>
</dbReference>